<sequence length="32" mass="3644">MHFCLKCTLLGVCNLNFFNVLCPYLVTKQLPA</sequence>
<organism evidence="1">
    <name type="scientific">Anguilla anguilla</name>
    <name type="common">European freshwater eel</name>
    <name type="synonym">Muraena anguilla</name>
    <dbReference type="NCBI Taxonomy" id="7936"/>
    <lineage>
        <taxon>Eukaryota</taxon>
        <taxon>Metazoa</taxon>
        <taxon>Chordata</taxon>
        <taxon>Craniata</taxon>
        <taxon>Vertebrata</taxon>
        <taxon>Euteleostomi</taxon>
        <taxon>Actinopterygii</taxon>
        <taxon>Neopterygii</taxon>
        <taxon>Teleostei</taxon>
        <taxon>Anguilliformes</taxon>
        <taxon>Anguillidae</taxon>
        <taxon>Anguilla</taxon>
    </lineage>
</organism>
<proteinExistence type="predicted"/>
<protein>
    <submittedName>
        <fullName evidence="1">Uncharacterized protein</fullName>
    </submittedName>
</protein>
<evidence type="ECO:0000313" key="1">
    <source>
        <dbReference type="EMBL" id="JAH56689.1"/>
    </source>
</evidence>
<name>A0A0E9TSK3_ANGAN</name>
<accession>A0A0E9TSK3</accession>
<dbReference type="AlphaFoldDB" id="A0A0E9TSK3"/>
<reference evidence="1" key="1">
    <citation type="submission" date="2014-11" db="EMBL/GenBank/DDBJ databases">
        <authorList>
            <person name="Amaro Gonzalez C."/>
        </authorList>
    </citation>
    <scope>NUCLEOTIDE SEQUENCE</scope>
</reference>
<dbReference type="EMBL" id="GBXM01051888">
    <property type="protein sequence ID" value="JAH56689.1"/>
    <property type="molecule type" value="Transcribed_RNA"/>
</dbReference>
<reference evidence="1" key="2">
    <citation type="journal article" date="2015" name="Fish Shellfish Immunol.">
        <title>Early steps in the European eel (Anguilla anguilla)-Vibrio vulnificus interaction in the gills: Role of the RtxA13 toxin.</title>
        <authorList>
            <person name="Callol A."/>
            <person name="Pajuelo D."/>
            <person name="Ebbesson L."/>
            <person name="Teles M."/>
            <person name="MacKenzie S."/>
            <person name="Amaro C."/>
        </authorList>
    </citation>
    <scope>NUCLEOTIDE SEQUENCE</scope>
</reference>